<dbReference type="PANTHER" id="PTHR22935:SF95">
    <property type="entry name" value="BETA-LACTAMASE-LIKE 1-RELATED"/>
    <property type="match status" value="1"/>
</dbReference>
<dbReference type="InterPro" id="IPR051478">
    <property type="entry name" value="Beta-lactamase-like_AB/R"/>
</dbReference>
<dbReference type="SUPFAM" id="SSF56601">
    <property type="entry name" value="beta-lactamase/transpeptidase-like"/>
    <property type="match status" value="1"/>
</dbReference>
<gene>
    <name evidence="4" type="ORF">CC80DRAFT_416017</name>
</gene>
<dbReference type="InterPro" id="IPR012338">
    <property type="entry name" value="Beta-lactam/transpept-like"/>
</dbReference>
<dbReference type="PANTHER" id="PTHR22935">
    <property type="entry name" value="PENICILLIN-BINDING PROTEIN"/>
    <property type="match status" value="1"/>
</dbReference>
<reference evidence="4" key="1">
    <citation type="journal article" date="2020" name="Stud. Mycol.">
        <title>101 Dothideomycetes genomes: a test case for predicting lifestyles and emergence of pathogens.</title>
        <authorList>
            <person name="Haridas S."/>
            <person name="Albert R."/>
            <person name="Binder M."/>
            <person name="Bloem J."/>
            <person name="Labutti K."/>
            <person name="Salamov A."/>
            <person name="Andreopoulos B."/>
            <person name="Baker S."/>
            <person name="Barry K."/>
            <person name="Bills G."/>
            <person name="Bluhm B."/>
            <person name="Cannon C."/>
            <person name="Castanera R."/>
            <person name="Culley D."/>
            <person name="Daum C."/>
            <person name="Ezra D."/>
            <person name="Gonzalez J."/>
            <person name="Henrissat B."/>
            <person name="Kuo A."/>
            <person name="Liang C."/>
            <person name="Lipzen A."/>
            <person name="Lutzoni F."/>
            <person name="Magnuson J."/>
            <person name="Mondo S."/>
            <person name="Nolan M."/>
            <person name="Ohm R."/>
            <person name="Pangilinan J."/>
            <person name="Park H.-J."/>
            <person name="Ramirez L."/>
            <person name="Alfaro M."/>
            <person name="Sun H."/>
            <person name="Tritt A."/>
            <person name="Yoshinaga Y."/>
            <person name="Zwiers L.-H."/>
            <person name="Turgeon B."/>
            <person name="Goodwin S."/>
            <person name="Spatafora J."/>
            <person name="Crous P."/>
            <person name="Grigoriev I."/>
        </authorList>
    </citation>
    <scope>NUCLEOTIDE SEQUENCE</scope>
    <source>
        <strain evidence="4">CBS 675.92</strain>
    </source>
</reference>
<comment type="similarity">
    <text evidence="1">Belongs to the beta-lactamase family.</text>
</comment>
<dbReference type="EMBL" id="ML976995">
    <property type="protein sequence ID" value="KAF1955277.1"/>
    <property type="molecule type" value="Genomic_DNA"/>
</dbReference>
<sequence>MASQQNYCPPPGPILPPPVNISPSSPSPSFISDALLKEYPWFNTTTLAIKASIGDVPVISYEHRAPTNTSAPYAKDLFNTKFLIGSVTKVFTVLAVLLSSNKIGWEDSITKYIPGLDTVAYQDVSISALAGQTSGLGKFGYVSDLSFLPTFSPSLLGIPPTNSTLPGCDPFPGGTPCTPSQVLDMFNDPRYQPPSPNSAPLYSNIAYNLLGVALESVYPNQTYSAIIKKLIFDPVGMQTASFNPPSNASEAILPGKDDKWFAAPFLNYEAGGGIWATPTDLHTFAQALRTNKLLSAAETRKWLQPRSSLPSLHQLVGAPWEIIRPTDLDVKFPRPIDIITKAGGVPGYTSYLVLIPEYDITITMNVAGNEATPALQELLPTVIKPLVAYADKEARRQALAKYAGTYRSTTNSNSTLTLTLDDGPGLKISALSMNGAPVIAGLATLQGKPAASASAHMYPYDVDAWKEGKQVWRLQLDGPMETGNDWADMNCASWVFGDPGRYVGNALDVVEVKVDGEGKAQEVYLVGWRSGLKRVE</sequence>
<dbReference type="Pfam" id="PF00144">
    <property type="entry name" value="Beta-lactamase"/>
    <property type="match status" value="1"/>
</dbReference>
<dbReference type="AlphaFoldDB" id="A0A6A5U274"/>
<dbReference type="InterPro" id="IPR001466">
    <property type="entry name" value="Beta-lactam-related"/>
</dbReference>
<evidence type="ECO:0000256" key="1">
    <source>
        <dbReference type="ARBA" id="ARBA00038473"/>
    </source>
</evidence>
<dbReference type="Proteomes" id="UP000800035">
    <property type="component" value="Unassembled WGS sequence"/>
</dbReference>
<evidence type="ECO:0000313" key="4">
    <source>
        <dbReference type="EMBL" id="KAF1955277.1"/>
    </source>
</evidence>
<dbReference type="InterPro" id="IPR058664">
    <property type="entry name" value="ARB_00930-like_C"/>
</dbReference>
<dbReference type="Gene3D" id="3.40.710.10">
    <property type="entry name" value="DD-peptidase/beta-lactamase superfamily"/>
    <property type="match status" value="1"/>
</dbReference>
<evidence type="ECO:0000259" key="2">
    <source>
        <dbReference type="Pfam" id="PF00144"/>
    </source>
</evidence>
<evidence type="ECO:0000259" key="3">
    <source>
        <dbReference type="Pfam" id="PF26335"/>
    </source>
</evidence>
<evidence type="ECO:0000313" key="5">
    <source>
        <dbReference type="Proteomes" id="UP000800035"/>
    </source>
</evidence>
<accession>A0A6A5U274</accession>
<feature type="domain" description="Beta-lactamase-like ARB-00930-like C-terminal" evidence="3">
    <location>
        <begin position="394"/>
        <end position="535"/>
    </location>
</feature>
<keyword evidence="5" id="KW-1185">Reference proteome</keyword>
<organism evidence="4 5">
    <name type="scientific">Byssothecium circinans</name>
    <dbReference type="NCBI Taxonomy" id="147558"/>
    <lineage>
        <taxon>Eukaryota</taxon>
        <taxon>Fungi</taxon>
        <taxon>Dikarya</taxon>
        <taxon>Ascomycota</taxon>
        <taxon>Pezizomycotina</taxon>
        <taxon>Dothideomycetes</taxon>
        <taxon>Pleosporomycetidae</taxon>
        <taxon>Pleosporales</taxon>
        <taxon>Massarineae</taxon>
        <taxon>Massarinaceae</taxon>
        <taxon>Byssothecium</taxon>
    </lineage>
</organism>
<name>A0A6A5U274_9PLEO</name>
<dbReference type="Pfam" id="PF26335">
    <property type="entry name" value="ARB_00930_C"/>
    <property type="match status" value="1"/>
</dbReference>
<dbReference type="OrthoDB" id="10250282at2759"/>
<proteinExistence type="inferred from homology"/>
<feature type="domain" description="Beta-lactamase-related" evidence="2">
    <location>
        <begin position="79"/>
        <end position="371"/>
    </location>
</feature>
<protein>
    <submittedName>
        <fullName evidence="4">Beta-lactamase/transpeptidase-like protein</fullName>
    </submittedName>
</protein>